<sequence>MRSRRRWCGASTGWKWIWAASERPSWWCLADGNKSGKPSRPTGRDKGGQAGKGCRMKKLHKGFTTALVFLFWTSIAAADCAVTDMAGRTVAFQSPPRRIVCLAPGTLRLIVYLQAQDLVVGVEGIEKTGAAGRPYGMAHPSLADLPLIGPGGPTSINAKPDLEPVLAVKPDVLFVTYMDKALADEVQRLSGIPVVVLSYGRFASFDDEILESLRVAGTVLGREERVEFLHRFVEGLREDIRRRSADIPESQKPRAYVGGIGYKGAYGIESTELHYVPFLWNHVSHAAASVKSRLGSHLFLDREQLLALDPDVIFIDGGGLRLVEEDARKHPEFYTRLKAYQKRRIYRLFPFNAYATNVESALVDTVAVGTVLYPERYADVNLRRKADEIYTAFVGRSVYAEMEALYGPLGGAVELGIR</sequence>
<keyword evidence="2" id="KW-0472">Membrane</keyword>
<dbReference type="SUPFAM" id="SSF53807">
    <property type="entry name" value="Helical backbone' metal receptor"/>
    <property type="match status" value="1"/>
</dbReference>
<keyword evidence="2" id="KW-1133">Transmembrane helix</keyword>
<evidence type="ECO:0000256" key="1">
    <source>
        <dbReference type="SAM" id="MobiDB-lite"/>
    </source>
</evidence>
<dbReference type="AlphaFoldDB" id="A0A832EHY3"/>
<organism evidence="4">
    <name type="scientific">Desulfacinum infernum</name>
    <dbReference type="NCBI Taxonomy" id="35837"/>
    <lineage>
        <taxon>Bacteria</taxon>
        <taxon>Pseudomonadati</taxon>
        <taxon>Thermodesulfobacteriota</taxon>
        <taxon>Syntrophobacteria</taxon>
        <taxon>Syntrophobacterales</taxon>
        <taxon>Syntrophobacteraceae</taxon>
        <taxon>Desulfacinum</taxon>
    </lineage>
</organism>
<feature type="domain" description="Fe/B12 periplasmic-binding" evidence="3">
    <location>
        <begin position="98"/>
        <end position="376"/>
    </location>
</feature>
<proteinExistence type="predicted"/>
<reference evidence="4" key="1">
    <citation type="journal article" date="2020" name="mSystems">
        <title>Genome- and Community-Level Interaction Insights into Carbon Utilization and Element Cycling Functions of Hydrothermarchaeota in Hydrothermal Sediment.</title>
        <authorList>
            <person name="Zhou Z."/>
            <person name="Liu Y."/>
            <person name="Xu W."/>
            <person name="Pan J."/>
            <person name="Luo Z.H."/>
            <person name="Li M."/>
        </authorList>
    </citation>
    <scope>NUCLEOTIDE SEQUENCE [LARGE SCALE GENOMIC DNA]</scope>
    <source>
        <strain evidence="4">SpSt-456</strain>
    </source>
</reference>
<dbReference type="Gene3D" id="3.40.50.1980">
    <property type="entry name" value="Nitrogenase molybdenum iron protein domain"/>
    <property type="match status" value="2"/>
</dbReference>
<dbReference type="Pfam" id="PF01497">
    <property type="entry name" value="Peripla_BP_2"/>
    <property type="match status" value="1"/>
</dbReference>
<accession>A0A832EHY3</accession>
<dbReference type="EMBL" id="DSTK01000005">
    <property type="protein sequence ID" value="HFK95904.1"/>
    <property type="molecule type" value="Genomic_DNA"/>
</dbReference>
<protein>
    <submittedName>
        <fullName evidence="4">Iron ABC transporter substrate-binding protein</fullName>
    </submittedName>
</protein>
<feature type="region of interest" description="Disordered" evidence="1">
    <location>
        <begin position="33"/>
        <end position="53"/>
    </location>
</feature>
<dbReference type="PANTHER" id="PTHR30535:SF34">
    <property type="entry name" value="MOLYBDATE-BINDING PROTEIN MOLA"/>
    <property type="match status" value="1"/>
</dbReference>
<evidence type="ECO:0000256" key="2">
    <source>
        <dbReference type="SAM" id="Phobius"/>
    </source>
</evidence>
<feature type="transmembrane region" description="Helical" evidence="2">
    <location>
        <begin position="62"/>
        <end position="78"/>
    </location>
</feature>
<evidence type="ECO:0000259" key="3">
    <source>
        <dbReference type="PROSITE" id="PS50983"/>
    </source>
</evidence>
<comment type="caution">
    <text evidence="4">The sequence shown here is derived from an EMBL/GenBank/DDBJ whole genome shotgun (WGS) entry which is preliminary data.</text>
</comment>
<dbReference type="PANTHER" id="PTHR30535">
    <property type="entry name" value="VITAMIN B12-BINDING PROTEIN"/>
    <property type="match status" value="1"/>
</dbReference>
<dbReference type="PROSITE" id="PS50983">
    <property type="entry name" value="FE_B12_PBP"/>
    <property type="match status" value="1"/>
</dbReference>
<dbReference type="InterPro" id="IPR050902">
    <property type="entry name" value="ABC_Transporter_SBP"/>
</dbReference>
<dbReference type="CDD" id="cd01147">
    <property type="entry name" value="HemV-2"/>
    <property type="match status" value="1"/>
</dbReference>
<dbReference type="InterPro" id="IPR002491">
    <property type="entry name" value="ABC_transptr_periplasmic_BD"/>
</dbReference>
<evidence type="ECO:0000313" key="4">
    <source>
        <dbReference type="EMBL" id="HFK95904.1"/>
    </source>
</evidence>
<gene>
    <name evidence="4" type="ORF">ENS06_01105</name>
</gene>
<name>A0A832EHY3_9BACT</name>
<keyword evidence="2" id="KW-0812">Transmembrane</keyword>